<reference evidence="1" key="1">
    <citation type="submission" date="2011-03" db="EMBL/GenBank/DDBJ databases">
        <title>Genomic sequence of CBF genes for cold tolerance in Triticum aestivum cultivar Norstar.</title>
        <authorList>
            <person name="MacLachlan P.R."/>
            <person name="Baga M."/>
            <person name="Chibbar R.N."/>
        </authorList>
    </citation>
    <scope>NUCLEOTIDE SEQUENCE</scope>
</reference>
<proteinExistence type="predicted"/>
<protein>
    <submittedName>
        <fullName evidence="1">Uncharacterized protein</fullName>
    </submittedName>
</protein>
<evidence type="ECO:0000313" key="1">
    <source>
        <dbReference type="EMBL" id="AEE00128.1"/>
    </source>
</evidence>
<organism evidence="1">
    <name type="scientific">Triticum aestivum</name>
    <name type="common">Wheat</name>
    <dbReference type="NCBI Taxonomy" id="4565"/>
    <lineage>
        <taxon>Eukaryota</taxon>
        <taxon>Viridiplantae</taxon>
        <taxon>Streptophyta</taxon>
        <taxon>Embryophyta</taxon>
        <taxon>Tracheophyta</taxon>
        <taxon>Spermatophyta</taxon>
        <taxon>Magnoliopsida</taxon>
        <taxon>Liliopsida</taxon>
        <taxon>Poales</taxon>
        <taxon>Poaceae</taxon>
        <taxon>BOP clade</taxon>
        <taxon>Pooideae</taxon>
        <taxon>Triticodae</taxon>
        <taxon>Triticeae</taxon>
        <taxon>Triticinae</taxon>
        <taxon>Triticum</taxon>
    </lineage>
</organism>
<dbReference type="EMBL" id="JF758492">
    <property type="protein sequence ID" value="AEE00128.1"/>
    <property type="molecule type" value="Genomic_DNA"/>
</dbReference>
<name>F5CPS0_WHEAT</name>
<dbReference type="AlphaFoldDB" id="F5CPS0"/>
<gene>
    <name evidence="1" type="ORF">TAANSRALLhA_567H13.g00003</name>
</gene>
<accession>F5CPS0</accession>
<sequence>MAMGERMVQLLRQMGHDKPMLNRAYGDLVWDEQKTGRPMKDLSNIEVVRPCLELVDSSAERPKQQLWARVARCDTTDGDHTHGSETSGGDFVVPGGARDIKSAERQCRLKPMLTLGLNRCHIHRGQGGGNPTRHGADHHRWIAKARHPDPARIGYNRVRPVWDGWWREAALLENHLRRWRSEWEE</sequence>